<evidence type="ECO:0000256" key="1">
    <source>
        <dbReference type="ARBA" id="ARBA00010062"/>
    </source>
</evidence>
<dbReference type="RefSeq" id="WP_066156464.1">
    <property type="nucleotide sequence ID" value="NZ_CP037867.1"/>
</dbReference>
<dbReference type="AlphaFoldDB" id="A0A4P6WXX6"/>
<organism evidence="5 6">
    <name type="scientific">Hydrogenophaga pseudoflava</name>
    <name type="common">Pseudomonas carboxydoflava</name>
    <dbReference type="NCBI Taxonomy" id="47421"/>
    <lineage>
        <taxon>Bacteria</taxon>
        <taxon>Pseudomonadati</taxon>
        <taxon>Pseudomonadota</taxon>
        <taxon>Betaproteobacteria</taxon>
        <taxon>Burkholderiales</taxon>
        <taxon>Comamonadaceae</taxon>
        <taxon>Hydrogenophaga</taxon>
    </lineage>
</organism>
<dbReference type="PANTHER" id="PTHR30483">
    <property type="entry name" value="LEUCINE-SPECIFIC-BINDING PROTEIN"/>
    <property type="match status" value="1"/>
</dbReference>
<name>A0A4P6WXX6_HYDPS</name>
<evidence type="ECO:0000259" key="4">
    <source>
        <dbReference type="Pfam" id="PF13458"/>
    </source>
</evidence>
<proteinExistence type="inferred from homology"/>
<protein>
    <submittedName>
        <fullName evidence="5">Leucine-, isoleucine-, valine-, threonine-, and alanine-binding protein</fullName>
    </submittedName>
</protein>
<dbReference type="SUPFAM" id="SSF53822">
    <property type="entry name" value="Periplasmic binding protein-like I"/>
    <property type="match status" value="1"/>
</dbReference>
<reference evidence="5 6" key="1">
    <citation type="submission" date="2019-03" db="EMBL/GenBank/DDBJ databases">
        <authorList>
            <person name="Sebastian G."/>
            <person name="Baumann P."/>
            <person name="Ruckert C."/>
            <person name="Kalinowski J."/>
            <person name="Nebel B."/>
            <person name="Takors R."/>
            <person name="Blombach B."/>
        </authorList>
    </citation>
    <scope>NUCLEOTIDE SEQUENCE [LARGE SCALE GENOMIC DNA]</scope>
    <source>
        <strain evidence="5 6">DSM 1084</strain>
    </source>
</reference>
<evidence type="ECO:0000313" key="6">
    <source>
        <dbReference type="Proteomes" id="UP000293912"/>
    </source>
</evidence>
<sequence precursor="true">MKFAQQTVAAAVLLLALGAAHAQKGETVKIALIDPQTGLMGPLGLNQMRSWQFFAEKFSANNPAGVKYEIVAFDNKLSPAESLNALKAALDQGVRYITQGNGSSVAGALIDAINKHNERNPGKEVILLNYAAVDPDFTNSKCSYWHFRFDADTSMKMEAMTTFMKDQKDVKNVYLLNQNYSHGQQVAKFAKENLARKRPDVKVVGEDLHPLAQVRDFAPYIAKIKASGADTVITGNWGSDLALLVKAANEGGYTGKFYTYYTGVTGTPTALGQGGEGRVFQVAYSHYNMGGQMGQWMADFKAKYNDDMFTGAIPSALNVLSQAIAKAKSTDPVKVAPVMEGLKVANYNGEVEMRKVDHQLQQPLYLTVWQKADKKYPYSPENTGMTLAPVKEFPSYVSSTPTSCQMKRPG</sequence>
<evidence type="ECO:0000256" key="2">
    <source>
        <dbReference type="ARBA" id="ARBA00022729"/>
    </source>
</evidence>
<evidence type="ECO:0000313" key="5">
    <source>
        <dbReference type="EMBL" id="QBM27235.1"/>
    </source>
</evidence>
<dbReference type="KEGG" id="hpse:HPF_06035"/>
<dbReference type="EMBL" id="CP037867">
    <property type="protein sequence ID" value="QBM27235.1"/>
    <property type="molecule type" value="Genomic_DNA"/>
</dbReference>
<dbReference type="InterPro" id="IPR051010">
    <property type="entry name" value="BCAA_transport"/>
</dbReference>
<dbReference type="InterPro" id="IPR028081">
    <property type="entry name" value="Leu-bd"/>
</dbReference>
<evidence type="ECO:0000256" key="3">
    <source>
        <dbReference type="SAM" id="SignalP"/>
    </source>
</evidence>
<feature type="chain" id="PRO_5020277893" evidence="3">
    <location>
        <begin position="23"/>
        <end position="410"/>
    </location>
</feature>
<keyword evidence="2 3" id="KW-0732">Signal</keyword>
<dbReference type="Gene3D" id="3.40.50.2300">
    <property type="match status" value="2"/>
</dbReference>
<dbReference type="InterPro" id="IPR028082">
    <property type="entry name" value="Peripla_BP_I"/>
</dbReference>
<dbReference type="CDD" id="cd06329">
    <property type="entry name" value="PBP1_SBP-like"/>
    <property type="match status" value="1"/>
</dbReference>
<feature type="domain" description="Leucine-binding protein" evidence="4">
    <location>
        <begin position="27"/>
        <end position="372"/>
    </location>
</feature>
<accession>A0A4P6WXX6</accession>
<dbReference type="Pfam" id="PF13458">
    <property type="entry name" value="Peripla_BP_6"/>
    <property type="match status" value="1"/>
</dbReference>
<gene>
    <name evidence="5" type="primary">braC3</name>
    <name evidence="5" type="ORF">HPF_06035</name>
</gene>
<comment type="similarity">
    <text evidence="1">Belongs to the leucine-binding protein family.</text>
</comment>
<feature type="signal peptide" evidence="3">
    <location>
        <begin position="1"/>
        <end position="22"/>
    </location>
</feature>
<keyword evidence="6" id="KW-1185">Reference proteome</keyword>
<dbReference type="Proteomes" id="UP000293912">
    <property type="component" value="Chromosome"/>
</dbReference>